<keyword evidence="1" id="KW-0732">Signal</keyword>
<accession>A0ABP7V4Y5</accession>
<feature type="signal peptide" evidence="1">
    <location>
        <begin position="1"/>
        <end position="21"/>
    </location>
</feature>
<dbReference type="InterPro" id="IPR029058">
    <property type="entry name" value="AB_hydrolase_fold"/>
</dbReference>
<dbReference type="RefSeq" id="WP_345095710.1">
    <property type="nucleotide sequence ID" value="NZ_BAABCS010000031.1"/>
</dbReference>
<dbReference type="SUPFAM" id="SSF53474">
    <property type="entry name" value="alpha/beta-Hydrolases"/>
    <property type="match status" value="1"/>
</dbReference>
<dbReference type="PANTHER" id="PTHR48098:SF6">
    <property type="entry name" value="FERRI-BACILLIBACTIN ESTERASE BESA"/>
    <property type="match status" value="1"/>
</dbReference>
<dbReference type="InterPro" id="IPR000801">
    <property type="entry name" value="Esterase-like"/>
</dbReference>
<dbReference type="Gene3D" id="3.40.50.1820">
    <property type="entry name" value="alpha/beta hydrolase"/>
    <property type="match status" value="1"/>
</dbReference>
<organism evidence="2 3">
    <name type="scientific">Flavobacterium chungnamense</name>
    <dbReference type="NCBI Taxonomy" id="706182"/>
    <lineage>
        <taxon>Bacteria</taxon>
        <taxon>Pseudomonadati</taxon>
        <taxon>Bacteroidota</taxon>
        <taxon>Flavobacteriia</taxon>
        <taxon>Flavobacteriales</taxon>
        <taxon>Flavobacteriaceae</taxon>
        <taxon>Flavobacterium</taxon>
    </lineage>
</organism>
<dbReference type="InterPro" id="IPR050583">
    <property type="entry name" value="Mycobacterial_A85_antigen"/>
</dbReference>
<dbReference type="EMBL" id="BAABCS010000031">
    <property type="protein sequence ID" value="GAA4059475.1"/>
    <property type="molecule type" value="Genomic_DNA"/>
</dbReference>
<reference evidence="3" key="1">
    <citation type="journal article" date="2019" name="Int. J. Syst. Evol. Microbiol.">
        <title>The Global Catalogue of Microorganisms (GCM) 10K type strain sequencing project: providing services to taxonomists for standard genome sequencing and annotation.</title>
        <authorList>
            <consortium name="The Broad Institute Genomics Platform"/>
            <consortium name="The Broad Institute Genome Sequencing Center for Infectious Disease"/>
            <person name="Wu L."/>
            <person name="Ma J."/>
        </authorList>
    </citation>
    <scope>NUCLEOTIDE SEQUENCE [LARGE SCALE GENOMIC DNA]</scope>
    <source>
        <strain evidence="3">JCM 17068</strain>
    </source>
</reference>
<sequence length="306" mass="35741">MNKNLKIIIFYLLIASSNISAQIPKVTNGSIQRFENFKSQYVDAHNIDVWLPDGYSDQEKYAVLYMHDGNMLYDAQITWNKQSWEVDEVAGRLIADSKTQKFIVVGIWNNNEYRHSEYFPQKIIKDIPEATRKIIVEEQLLNKPQADNYLKFIVKELKPFIDKKFSTKKNQKNTFIAGSSMGGLISLYAICEYPKVFGGAACLSTHTPMIMKEKISQYTDIDVASKFREYLIINLPNPKKHKIYFDYGDQTLDSFYKPFQEKIDLIMIEKGYTSKNWLTKFFPGKDHSEKAWHERLDIPLLFLLKK</sequence>
<dbReference type="PANTHER" id="PTHR48098">
    <property type="entry name" value="ENTEROCHELIN ESTERASE-RELATED"/>
    <property type="match status" value="1"/>
</dbReference>
<comment type="caution">
    <text evidence="2">The sequence shown here is derived from an EMBL/GenBank/DDBJ whole genome shotgun (WGS) entry which is preliminary data.</text>
</comment>
<feature type="chain" id="PRO_5046414377" evidence="1">
    <location>
        <begin position="22"/>
        <end position="306"/>
    </location>
</feature>
<dbReference type="Proteomes" id="UP001500426">
    <property type="component" value="Unassembled WGS sequence"/>
</dbReference>
<evidence type="ECO:0000256" key="1">
    <source>
        <dbReference type="SAM" id="SignalP"/>
    </source>
</evidence>
<dbReference type="GO" id="GO:0016787">
    <property type="term" value="F:hydrolase activity"/>
    <property type="evidence" value="ECO:0007669"/>
    <property type="project" value="UniProtKB-KW"/>
</dbReference>
<keyword evidence="3" id="KW-1185">Reference proteome</keyword>
<keyword evidence="2" id="KW-0378">Hydrolase</keyword>
<name>A0ABP7V4Y5_9FLAO</name>
<dbReference type="Pfam" id="PF00756">
    <property type="entry name" value="Esterase"/>
    <property type="match status" value="1"/>
</dbReference>
<gene>
    <name evidence="2" type="ORF">GCM10022388_27830</name>
</gene>
<proteinExistence type="predicted"/>
<evidence type="ECO:0000313" key="3">
    <source>
        <dbReference type="Proteomes" id="UP001500426"/>
    </source>
</evidence>
<evidence type="ECO:0000313" key="2">
    <source>
        <dbReference type="EMBL" id="GAA4059475.1"/>
    </source>
</evidence>
<protein>
    <submittedName>
        <fullName evidence="2">Alpha/beta hydrolase-fold protein</fullName>
    </submittedName>
</protein>